<evidence type="ECO:0000256" key="5">
    <source>
        <dbReference type="HAMAP-Rule" id="MF_01365"/>
    </source>
</evidence>
<dbReference type="PRINTS" id="PR00059">
    <property type="entry name" value="RIBOSOMALL6"/>
</dbReference>
<dbReference type="SUPFAM" id="SSF56053">
    <property type="entry name" value="Ribosomal protein L6"/>
    <property type="match status" value="2"/>
</dbReference>
<evidence type="ECO:0000256" key="1">
    <source>
        <dbReference type="ARBA" id="ARBA00022730"/>
    </source>
</evidence>
<accession>A0A4Q1C473</accession>
<dbReference type="AlphaFoldDB" id="A0A4Q1C473"/>
<dbReference type="InterPro" id="IPR000702">
    <property type="entry name" value="Ribosomal_uL6-like"/>
</dbReference>
<dbReference type="FunFam" id="3.90.930.12:FF:000002">
    <property type="entry name" value="50S ribosomal protein L6"/>
    <property type="match status" value="1"/>
</dbReference>
<dbReference type="RefSeq" id="WP_129048639.1">
    <property type="nucleotide sequence ID" value="NZ_SDHX01000002.1"/>
</dbReference>
<keyword evidence="1 5" id="KW-0699">rRNA-binding</keyword>
<dbReference type="InterPro" id="IPR020040">
    <property type="entry name" value="Ribosomal_uL6_a/b-dom"/>
</dbReference>
<comment type="function">
    <text evidence="5 7">This protein binds to the 23S rRNA, and is important in its secondary structure. It is located near the subunit interface in the base of the L7/L12 stalk, and near the tRNA binding site of the peptidyltransferase center.</text>
</comment>
<sequence>MSRIGKQPVQIPDKVKIDIKGTTVSVEGPKGKVSKTFAPVVKIEKQDNKVVVTKVEDTRFSRAMFGTARSVIAGMVKGVSVGYMKELEIQGVGFKAALKGKQLDLALGYSHPILHDIPEGIKVTVTDGTKLKIEGVDKQLVGQVTSEIRAYYPPEPYKGKGVRLVGEHAERVRRKEGKTVA</sequence>
<dbReference type="EMBL" id="SDHX01000002">
    <property type="protein sequence ID" value="RXK53049.1"/>
    <property type="molecule type" value="Genomic_DNA"/>
</dbReference>
<dbReference type="InterPro" id="IPR019906">
    <property type="entry name" value="Ribosomal_uL6_bac-type"/>
</dbReference>
<dbReference type="GO" id="GO:0019843">
    <property type="term" value="F:rRNA binding"/>
    <property type="evidence" value="ECO:0007669"/>
    <property type="project" value="UniProtKB-UniRule"/>
</dbReference>
<dbReference type="Proteomes" id="UP000290218">
    <property type="component" value="Unassembled WGS sequence"/>
</dbReference>
<dbReference type="PROSITE" id="PS00525">
    <property type="entry name" value="RIBOSOMAL_L6_1"/>
    <property type="match status" value="1"/>
</dbReference>
<reference evidence="9 10" key="1">
    <citation type="submission" date="2019-01" db="EMBL/GenBank/DDBJ databases">
        <title>Lacunisphaera sp. strain TWA-58.</title>
        <authorList>
            <person name="Chen W.-M."/>
        </authorList>
    </citation>
    <scope>NUCLEOTIDE SEQUENCE [LARGE SCALE GENOMIC DNA]</scope>
    <source>
        <strain evidence="9 10">TWA-58</strain>
    </source>
</reference>
<evidence type="ECO:0000256" key="3">
    <source>
        <dbReference type="ARBA" id="ARBA00022980"/>
    </source>
</evidence>
<keyword evidence="3 5" id="KW-0689">Ribosomal protein</keyword>
<evidence type="ECO:0000256" key="6">
    <source>
        <dbReference type="RuleBase" id="RU003869"/>
    </source>
</evidence>
<dbReference type="Pfam" id="PF00347">
    <property type="entry name" value="Ribosomal_L6"/>
    <property type="match status" value="2"/>
</dbReference>
<dbReference type="HAMAP" id="MF_01365_B">
    <property type="entry name" value="Ribosomal_uL6_B"/>
    <property type="match status" value="1"/>
</dbReference>
<feature type="domain" description="Large ribosomal subunit protein uL6 alpha-beta" evidence="8">
    <location>
        <begin position="11"/>
        <end position="82"/>
    </location>
</feature>
<dbReference type="GO" id="GO:0003735">
    <property type="term" value="F:structural constituent of ribosome"/>
    <property type="evidence" value="ECO:0007669"/>
    <property type="project" value="UniProtKB-UniRule"/>
</dbReference>
<protein>
    <recommendedName>
        <fullName evidence="5">Large ribosomal subunit protein uL6</fullName>
    </recommendedName>
</protein>
<dbReference type="PANTHER" id="PTHR11655:SF14">
    <property type="entry name" value="LARGE RIBOSOMAL SUBUNIT PROTEIN UL6M"/>
    <property type="match status" value="1"/>
</dbReference>
<evidence type="ECO:0000256" key="4">
    <source>
        <dbReference type="ARBA" id="ARBA00023274"/>
    </source>
</evidence>
<dbReference type="PIRSF" id="PIRSF002162">
    <property type="entry name" value="Ribosomal_L6"/>
    <property type="match status" value="1"/>
</dbReference>
<dbReference type="OrthoDB" id="9805007at2"/>
<feature type="domain" description="Large ribosomal subunit protein uL6 alpha-beta" evidence="8">
    <location>
        <begin position="91"/>
        <end position="163"/>
    </location>
</feature>
<comment type="caution">
    <text evidence="9">The sequence shown here is derived from an EMBL/GenBank/DDBJ whole genome shotgun (WGS) entry which is preliminary data.</text>
</comment>
<keyword evidence="10" id="KW-1185">Reference proteome</keyword>
<name>A0A4Q1C473_9BACT</name>
<evidence type="ECO:0000313" key="10">
    <source>
        <dbReference type="Proteomes" id="UP000290218"/>
    </source>
</evidence>
<dbReference type="InterPro" id="IPR036789">
    <property type="entry name" value="Ribosomal_uL6-like_a/b-dom_sf"/>
</dbReference>
<dbReference type="NCBIfam" id="TIGR03654">
    <property type="entry name" value="L6_bact"/>
    <property type="match status" value="1"/>
</dbReference>
<keyword evidence="4 5" id="KW-0687">Ribonucleoprotein</keyword>
<dbReference type="InterPro" id="IPR002358">
    <property type="entry name" value="Ribosomal_uL6_CS"/>
</dbReference>
<evidence type="ECO:0000256" key="2">
    <source>
        <dbReference type="ARBA" id="ARBA00022884"/>
    </source>
</evidence>
<dbReference type="GO" id="GO:0022625">
    <property type="term" value="C:cytosolic large ribosomal subunit"/>
    <property type="evidence" value="ECO:0007669"/>
    <property type="project" value="UniProtKB-UniRule"/>
</dbReference>
<gene>
    <name evidence="5" type="primary">rplF</name>
    <name evidence="9" type="ORF">ESB00_15155</name>
</gene>
<evidence type="ECO:0000259" key="8">
    <source>
        <dbReference type="Pfam" id="PF00347"/>
    </source>
</evidence>
<proteinExistence type="inferred from homology"/>
<evidence type="ECO:0000313" key="9">
    <source>
        <dbReference type="EMBL" id="RXK53049.1"/>
    </source>
</evidence>
<evidence type="ECO:0000256" key="7">
    <source>
        <dbReference type="RuleBase" id="RU003870"/>
    </source>
</evidence>
<comment type="similarity">
    <text evidence="5 6">Belongs to the universal ribosomal protein uL6 family.</text>
</comment>
<organism evidence="9 10">
    <name type="scientific">Oleiharenicola lentus</name>
    <dbReference type="NCBI Taxonomy" id="2508720"/>
    <lineage>
        <taxon>Bacteria</taxon>
        <taxon>Pseudomonadati</taxon>
        <taxon>Verrucomicrobiota</taxon>
        <taxon>Opitutia</taxon>
        <taxon>Opitutales</taxon>
        <taxon>Opitutaceae</taxon>
        <taxon>Oleiharenicola</taxon>
    </lineage>
</organism>
<dbReference type="PANTHER" id="PTHR11655">
    <property type="entry name" value="60S/50S RIBOSOMAL PROTEIN L6/L9"/>
    <property type="match status" value="1"/>
</dbReference>
<dbReference type="GO" id="GO:0002181">
    <property type="term" value="P:cytoplasmic translation"/>
    <property type="evidence" value="ECO:0007669"/>
    <property type="project" value="TreeGrafter"/>
</dbReference>
<keyword evidence="2 5" id="KW-0694">RNA-binding</keyword>
<dbReference type="Gene3D" id="3.90.930.12">
    <property type="entry name" value="Ribosomal protein L6, alpha-beta domain"/>
    <property type="match status" value="2"/>
</dbReference>
<comment type="subunit">
    <text evidence="5">Part of the 50S ribosomal subunit.</text>
</comment>